<accession>A0A5P2C735</accession>
<dbReference type="AlphaFoldDB" id="A0A5P2C735"/>
<evidence type="ECO:0000313" key="3">
    <source>
        <dbReference type="Proteomes" id="UP000322927"/>
    </source>
</evidence>
<feature type="region of interest" description="Disordered" evidence="1">
    <location>
        <begin position="106"/>
        <end position="142"/>
    </location>
</feature>
<protein>
    <submittedName>
        <fullName evidence="2">Uncharacterized protein</fullName>
    </submittedName>
</protein>
<feature type="compositionally biased region" description="Polar residues" evidence="1">
    <location>
        <begin position="122"/>
        <end position="140"/>
    </location>
</feature>
<feature type="region of interest" description="Disordered" evidence="1">
    <location>
        <begin position="1"/>
        <end position="47"/>
    </location>
</feature>
<organism evidence="2 3">
    <name type="scientific">Streptomyces venezuelae</name>
    <dbReference type="NCBI Taxonomy" id="54571"/>
    <lineage>
        <taxon>Bacteria</taxon>
        <taxon>Bacillati</taxon>
        <taxon>Actinomycetota</taxon>
        <taxon>Actinomycetes</taxon>
        <taxon>Kitasatosporales</taxon>
        <taxon>Streptomycetaceae</taxon>
        <taxon>Streptomyces</taxon>
    </lineage>
</organism>
<sequence length="396" mass="40542">MPGAASFSSPSWRLSPWFSPVSSQSATSGPTLRSWRGSGSPSSVSNASSLAAAARAWPLCSGLQASARSFRVGAGSTQSSSAEQSARCSFRRASVIRAPAGIAAGSALSQERQEAPPGVPTCSVSSRTAAQSLPGQSSAPTGAVASESAVISTVRVCGTGSAFASFAVNVRLGVHGEHAASPQARMAHWYVVPGTRVPSGTAVATRLPLSSLGCGRTTPGSSSPEASYSANAPLTRAWSGDVTTPDRSGAGVSIAPSWSVVGRSGTSSAAGLGPTPNWKVLVPESSPAESTVRACRVCQPLAALSFTVPGLPPVPAGSLTCFWVFGSSRPYRNPRPSLEVVVNVQLRSPLLSVHSSCANPSQLMVGRTGLSVFTRKVTCSLHGPWPELSWARTRTR</sequence>
<gene>
    <name evidence="2" type="ORF">DEJ48_38535</name>
</gene>
<reference evidence="2 3" key="1">
    <citation type="submission" date="2018-05" db="EMBL/GenBank/DDBJ databases">
        <title>Streptomyces venezuelae.</title>
        <authorList>
            <person name="Kim W."/>
            <person name="Lee N."/>
            <person name="Cho B.-K."/>
        </authorList>
    </citation>
    <scope>NUCLEOTIDE SEQUENCE [LARGE SCALE GENOMIC DNA]</scope>
    <source>
        <strain evidence="2 3">ATCC 14584</strain>
    </source>
</reference>
<name>A0A5P2C735_STRVZ</name>
<evidence type="ECO:0000256" key="1">
    <source>
        <dbReference type="SAM" id="MobiDB-lite"/>
    </source>
</evidence>
<feature type="compositionally biased region" description="Polar residues" evidence="1">
    <location>
        <begin position="20"/>
        <end position="31"/>
    </location>
</feature>
<dbReference type="Proteomes" id="UP000322927">
    <property type="component" value="Chromosome"/>
</dbReference>
<feature type="compositionally biased region" description="Low complexity" evidence="1">
    <location>
        <begin position="34"/>
        <end position="47"/>
    </location>
</feature>
<proteinExistence type="predicted"/>
<dbReference type="EMBL" id="CP029192">
    <property type="protein sequence ID" value="QES38536.1"/>
    <property type="molecule type" value="Genomic_DNA"/>
</dbReference>
<feature type="compositionally biased region" description="Polar residues" evidence="1">
    <location>
        <begin position="1"/>
        <end position="12"/>
    </location>
</feature>
<evidence type="ECO:0000313" key="2">
    <source>
        <dbReference type="EMBL" id="QES38536.1"/>
    </source>
</evidence>